<dbReference type="RefSeq" id="WP_175496415.1">
    <property type="nucleotide sequence ID" value="NZ_FOJO01000015.1"/>
</dbReference>
<organism evidence="2 3">
    <name type="scientific">Paracoccus halophilus</name>
    <dbReference type="NCBI Taxonomy" id="376733"/>
    <lineage>
        <taxon>Bacteria</taxon>
        <taxon>Pseudomonadati</taxon>
        <taxon>Pseudomonadota</taxon>
        <taxon>Alphaproteobacteria</taxon>
        <taxon>Rhodobacterales</taxon>
        <taxon>Paracoccaceae</taxon>
        <taxon>Paracoccus</taxon>
    </lineage>
</organism>
<reference evidence="2 3" key="1">
    <citation type="submission" date="2016-10" db="EMBL/GenBank/DDBJ databases">
        <authorList>
            <person name="de Groot N.N."/>
        </authorList>
    </citation>
    <scope>NUCLEOTIDE SEQUENCE [LARGE SCALE GENOMIC DNA]</scope>
    <source>
        <strain evidence="2 3">CGMCC 1.6117</strain>
    </source>
</reference>
<evidence type="ECO:0008006" key="4">
    <source>
        <dbReference type="Google" id="ProtNLM"/>
    </source>
</evidence>
<dbReference type="AlphaFoldDB" id="A0A1I0TXP7"/>
<feature type="signal peptide" evidence="1">
    <location>
        <begin position="1"/>
        <end position="17"/>
    </location>
</feature>
<protein>
    <recommendedName>
        <fullName evidence="4">Argininosuccinate lyase</fullName>
    </recommendedName>
</protein>
<name>A0A1I0TXP7_9RHOB</name>
<evidence type="ECO:0000313" key="3">
    <source>
        <dbReference type="Proteomes" id="UP000182312"/>
    </source>
</evidence>
<proteinExistence type="predicted"/>
<accession>A0A1I0TXP7</accession>
<gene>
    <name evidence="2" type="ORF">SAMN04487972_11518</name>
</gene>
<evidence type="ECO:0000313" key="2">
    <source>
        <dbReference type="EMBL" id="SFA56393.1"/>
    </source>
</evidence>
<feature type="chain" id="PRO_5010278531" description="Argininosuccinate lyase" evidence="1">
    <location>
        <begin position="18"/>
        <end position="51"/>
    </location>
</feature>
<sequence>MTRYAPLIALALVAALAGCGVDGPPTRPDTDQPAPGLDISGEARIGVVSTL</sequence>
<dbReference type="PROSITE" id="PS51257">
    <property type="entry name" value="PROKAR_LIPOPROTEIN"/>
    <property type="match status" value="1"/>
</dbReference>
<dbReference type="EMBL" id="FOJO01000015">
    <property type="protein sequence ID" value="SFA56393.1"/>
    <property type="molecule type" value="Genomic_DNA"/>
</dbReference>
<dbReference type="Proteomes" id="UP000182312">
    <property type="component" value="Unassembled WGS sequence"/>
</dbReference>
<evidence type="ECO:0000256" key="1">
    <source>
        <dbReference type="SAM" id="SignalP"/>
    </source>
</evidence>
<keyword evidence="1" id="KW-0732">Signal</keyword>